<feature type="domain" description="EamA" evidence="3">
    <location>
        <begin position="172"/>
        <end position="313"/>
    </location>
</feature>
<evidence type="ECO:0000313" key="4">
    <source>
        <dbReference type="EMBL" id="KON73144.1"/>
    </source>
</evidence>
<dbReference type="EMBL" id="ATNL01000009">
    <property type="protein sequence ID" value="KON73144.1"/>
    <property type="molecule type" value="Genomic_DNA"/>
</dbReference>
<keyword evidence="5" id="KW-1185">Reference proteome</keyword>
<feature type="transmembrane region" description="Helical" evidence="2">
    <location>
        <begin position="117"/>
        <end position="137"/>
    </location>
</feature>
<sequence length="322" mass="32273">MTASPEGRLDGPAGPTTAHVVGDRPGTGILVGLASALAFGASGPFVKPLLEAGWTPGAAVFARALCSALVLAPVAAVALRGSHRMLREEWRLVLGFGLVAVAGTQLCYFAAVARMPVGIALLVEYLAPVLLVGLAWLRTRHVPPRLTLAGCVVAVMGLVLVVDPAGARPDLVGLLFALGAAVGLGAYFVLSARPTRLPPVALAASGLGVGALALGAAGLVGVLPFAAPFVDVALLGSSAPWYVPLAVVVLVATAFAYVSGVAATVRMGERLASFVGLSEVLFAVVIAWLLLGEVPTLVQAAGGVLVVAGVVLVRLAGSPAAR</sequence>
<protein>
    <recommendedName>
        <fullName evidence="3">EamA domain-containing protein</fullName>
    </recommendedName>
</protein>
<feature type="transmembrane region" description="Helical" evidence="2">
    <location>
        <begin position="146"/>
        <end position="165"/>
    </location>
</feature>
<dbReference type="InterPro" id="IPR037185">
    <property type="entry name" value="EmrE-like"/>
</dbReference>
<name>A0A0M0F6D7_CELCE</name>
<accession>A0A0M0F6D7</accession>
<keyword evidence="2" id="KW-0472">Membrane</keyword>
<comment type="similarity">
    <text evidence="1">Belongs to the EamA transporter family.</text>
</comment>
<evidence type="ECO:0000256" key="1">
    <source>
        <dbReference type="ARBA" id="ARBA00007362"/>
    </source>
</evidence>
<proteinExistence type="inferred from homology"/>
<dbReference type="Pfam" id="PF00892">
    <property type="entry name" value="EamA"/>
    <property type="match status" value="2"/>
</dbReference>
<dbReference type="PANTHER" id="PTHR22911">
    <property type="entry name" value="ACYL-MALONYL CONDENSING ENZYME-RELATED"/>
    <property type="match status" value="1"/>
</dbReference>
<reference evidence="4 5" key="1">
    <citation type="journal article" date="2015" name="Sci. Rep.">
        <title>Functional and structural properties of a novel cellulosome-like multienzyme complex: efficient glycoside hydrolysis of water-insoluble 7-xylosyl-10-deacetylpaclitaxel.</title>
        <authorList>
            <person name="Dou T.Y."/>
            <person name="Luan H.W."/>
            <person name="Ge G.B."/>
            <person name="Dong M.M."/>
            <person name="Zou H.F."/>
            <person name="He Y.Q."/>
            <person name="Cui P."/>
            <person name="Wang J.Y."/>
            <person name="Hao D.C."/>
            <person name="Yang S.L."/>
            <person name="Yang L."/>
        </authorList>
    </citation>
    <scope>NUCLEOTIDE SEQUENCE [LARGE SCALE GENOMIC DNA]</scope>
    <source>
        <strain evidence="4 5">F16</strain>
    </source>
</reference>
<feature type="transmembrane region" description="Helical" evidence="2">
    <location>
        <begin position="28"/>
        <end position="46"/>
    </location>
</feature>
<dbReference type="Proteomes" id="UP000037387">
    <property type="component" value="Unassembled WGS sequence"/>
</dbReference>
<feature type="transmembrane region" description="Helical" evidence="2">
    <location>
        <begin position="271"/>
        <end position="291"/>
    </location>
</feature>
<dbReference type="InterPro" id="IPR000620">
    <property type="entry name" value="EamA_dom"/>
</dbReference>
<feature type="transmembrane region" description="Helical" evidence="2">
    <location>
        <begin position="239"/>
        <end position="259"/>
    </location>
</feature>
<keyword evidence="2" id="KW-1133">Transmembrane helix</keyword>
<keyword evidence="2" id="KW-0812">Transmembrane</keyword>
<dbReference type="SUPFAM" id="SSF103481">
    <property type="entry name" value="Multidrug resistance efflux transporter EmrE"/>
    <property type="match status" value="2"/>
</dbReference>
<feature type="transmembrane region" description="Helical" evidence="2">
    <location>
        <begin position="91"/>
        <end position="111"/>
    </location>
</feature>
<feature type="domain" description="EamA" evidence="3">
    <location>
        <begin position="27"/>
        <end position="162"/>
    </location>
</feature>
<evidence type="ECO:0000313" key="5">
    <source>
        <dbReference type="Proteomes" id="UP000037387"/>
    </source>
</evidence>
<feature type="transmembrane region" description="Helical" evidence="2">
    <location>
        <begin position="171"/>
        <end position="190"/>
    </location>
</feature>
<dbReference type="PANTHER" id="PTHR22911:SF79">
    <property type="entry name" value="MOBA-LIKE NTP TRANSFERASE DOMAIN-CONTAINING PROTEIN"/>
    <property type="match status" value="1"/>
</dbReference>
<dbReference type="PATRIC" id="fig|1350482.3.peg.2617"/>
<gene>
    <name evidence="4" type="ORF">M768_13005</name>
</gene>
<evidence type="ECO:0000256" key="2">
    <source>
        <dbReference type="SAM" id="Phobius"/>
    </source>
</evidence>
<dbReference type="AlphaFoldDB" id="A0A0M0F6D7"/>
<feature type="transmembrane region" description="Helical" evidence="2">
    <location>
        <begin position="202"/>
        <end position="227"/>
    </location>
</feature>
<comment type="caution">
    <text evidence="4">The sequence shown here is derived from an EMBL/GenBank/DDBJ whole genome shotgun (WGS) entry which is preliminary data.</text>
</comment>
<feature type="transmembrane region" description="Helical" evidence="2">
    <location>
        <begin position="58"/>
        <end position="79"/>
    </location>
</feature>
<dbReference type="GO" id="GO:0016020">
    <property type="term" value="C:membrane"/>
    <property type="evidence" value="ECO:0007669"/>
    <property type="project" value="InterPro"/>
</dbReference>
<feature type="transmembrane region" description="Helical" evidence="2">
    <location>
        <begin position="297"/>
        <end position="317"/>
    </location>
</feature>
<evidence type="ECO:0000259" key="3">
    <source>
        <dbReference type="Pfam" id="PF00892"/>
    </source>
</evidence>
<organism evidence="4 5">
    <name type="scientific">Cellulosimicrobium cellulans F16</name>
    <dbReference type="NCBI Taxonomy" id="1350482"/>
    <lineage>
        <taxon>Bacteria</taxon>
        <taxon>Bacillati</taxon>
        <taxon>Actinomycetota</taxon>
        <taxon>Actinomycetes</taxon>
        <taxon>Micrococcales</taxon>
        <taxon>Promicromonosporaceae</taxon>
        <taxon>Cellulosimicrobium</taxon>
    </lineage>
</organism>